<reference evidence="1 2" key="1">
    <citation type="submission" date="2016-10" db="EMBL/GenBank/DDBJ databases">
        <authorList>
            <person name="de Groot N.N."/>
        </authorList>
    </citation>
    <scope>NUCLEOTIDE SEQUENCE [LARGE SCALE GENOMIC DNA]</scope>
    <source>
        <strain evidence="1 2">Nm13</strain>
    </source>
</reference>
<accession>A0A1H5VEY9</accession>
<evidence type="ECO:0000313" key="2">
    <source>
        <dbReference type="Proteomes" id="UP000236753"/>
    </source>
</evidence>
<dbReference type="EMBL" id="FNUX01000012">
    <property type="protein sequence ID" value="SEF85378.1"/>
    <property type="molecule type" value="Genomic_DNA"/>
</dbReference>
<dbReference type="RefSeq" id="WP_103966546.1">
    <property type="nucleotide sequence ID" value="NZ_FNUX01000012.1"/>
</dbReference>
<dbReference type="Proteomes" id="UP000236753">
    <property type="component" value="Unassembled WGS sequence"/>
</dbReference>
<proteinExistence type="predicted"/>
<protein>
    <recommendedName>
        <fullName evidence="3">Conjugal transfer protein TraD</fullName>
    </recommendedName>
</protein>
<evidence type="ECO:0008006" key="3">
    <source>
        <dbReference type="Google" id="ProtNLM"/>
    </source>
</evidence>
<organism evidence="1 2">
    <name type="scientific">Nitrosomonas ureae</name>
    <dbReference type="NCBI Taxonomy" id="44577"/>
    <lineage>
        <taxon>Bacteria</taxon>
        <taxon>Pseudomonadati</taxon>
        <taxon>Pseudomonadota</taxon>
        <taxon>Betaproteobacteria</taxon>
        <taxon>Nitrosomonadales</taxon>
        <taxon>Nitrosomonadaceae</taxon>
        <taxon>Nitrosomonas</taxon>
    </lineage>
</organism>
<evidence type="ECO:0000313" key="1">
    <source>
        <dbReference type="EMBL" id="SEF85378.1"/>
    </source>
</evidence>
<sequence>MNRPPIDAETNNPDIQEQVIQEKLLDAEIPGFQAEFDPLEAERLGAFKEDALTEQDALDSTIDHATEVEDERG</sequence>
<name>A0A1H5VEY9_9PROT</name>
<gene>
    <name evidence="1" type="ORF">SAMN05216334_11234</name>
</gene>
<dbReference type="OrthoDB" id="7477520at2"/>
<dbReference type="AlphaFoldDB" id="A0A1H5VEY9"/>